<comment type="caution">
    <text evidence="1">The sequence shown here is derived from an EMBL/GenBank/DDBJ whole genome shotgun (WGS) entry which is preliminary data.</text>
</comment>
<evidence type="ECO:0000313" key="2">
    <source>
        <dbReference type="Proteomes" id="UP000245202"/>
    </source>
</evidence>
<gene>
    <name evidence="1" type="ORF">PAT3040_03812</name>
</gene>
<dbReference type="Gene3D" id="1.10.10.10">
    <property type="entry name" value="Winged helix-like DNA-binding domain superfamily/Winged helix DNA-binding domain"/>
    <property type="match status" value="1"/>
</dbReference>
<reference evidence="1 2" key="1">
    <citation type="submission" date="2017-08" db="EMBL/GenBank/DDBJ databases">
        <title>Substantial Increase in Enzyme Production by Combined Drug-Resistance Mutations in Paenibacillus agaridevorans.</title>
        <authorList>
            <person name="Tanaka Y."/>
            <person name="Funane K."/>
            <person name="Hosaka T."/>
            <person name="Shiwa Y."/>
            <person name="Fujita N."/>
            <person name="Miyazaki T."/>
            <person name="Yoshikawa H."/>
            <person name="Murakami K."/>
            <person name="Kasahara K."/>
            <person name="Inaoka T."/>
            <person name="Hiraga Y."/>
            <person name="Ochi K."/>
        </authorList>
    </citation>
    <scope>NUCLEOTIDE SEQUENCE [LARGE SCALE GENOMIC DNA]</scope>
    <source>
        <strain evidence="1 2">T-3040</strain>
    </source>
</reference>
<dbReference type="AlphaFoldDB" id="A0A2R5EVW0"/>
<dbReference type="Proteomes" id="UP000245202">
    <property type="component" value="Unassembled WGS sequence"/>
</dbReference>
<dbReference type="InterPro" id="IPR036390">
    <property type="entry name" value="WH_DNA-bd_sf"/>
</dbReference>
<dbReference type="SUPFAM" id="SSF46785">
    <property type="entry name" value="Winged helix' DNA-binding domain"/>
    <property type="match status" value="1"/>
</dbReference>
<dbReference type="InterPro" id="IPR036388">
    <property type="entry name" value="WH-like_DNA-bd_sf"/>
</dbReference>
<proteinExistence type="predicted"/>
<keyword evidence="2" id="KW-1185">Reference proteome</keyword>
<organism evidence="1 2">
    <name type="scientific">Paenibacillus agaridevorans</name>
    <dbReference type="NCBI Taxonomy" id="171404"/>
    <lineage>
        <taxon>Bacteria</taxon>
        <taxon>Bacillati</taxon>
        <taxon>Bacillota</taxon>
        <taxon>Bacilli</taxon>
        <taxon>Bacillales</taxon>
        <taxon>Paenibacillaceae</taxon>
        <taxon>Paenibacillus</taxon>
    </lineage>
</organism>
<evidence type="ECO:0008006" key="3">
    <source>
        <dbReference type="Google" id="ProtNLM"/>
    </source>
</evidence>
<evidence type="ECO:0000313" key="1">
    <source>
        <dbReference type="EMBL" id="GBG09178.1"/>
    </source>
</evidence>
<accession>A0A2R5EVW0</accession>
<dbReference type="EMBL" id="BDQX01000196">
    <property type="protein sequence ID" value="GBG09178.1"/>
    <property type="molecule type" value="Genomic_DNA"/>
</dbReference>
<dbReference type="RefSeq" id="WP_108993965.1">
    <property type="nucleotide sequence ID" value="NZ_BDQX01000196.1"/>
</dbReference>
<name>A0A2R5EVW0_9BACL</name>
<sequence>MRVGFSILKEIKDKRAALSGQVYGIKDIEFERMIKLLEKQGYIERVLRVGDRFSLKPVRLSEKGERFLMEHAELADEYPDSMEELKEWVRADRAKE</sequence>
<protein>
    <recommendedName>
        <fullName evidence="3">MarR family transcriptional regulator</fullName>
    </recommendedName>
</protein>